<keyword evidence="2" id="KW-1185">Reference proteome</keyword>
<evidence type="ECO:0000313" key="2">
    <source>
        <dbReference type="Proteomes" id="UP000663879"/>
    </source>
</evidence>
<accession>A0A814EMI6</accession>
<dbReference type="OrthoDB" id="6693298at2759"/>
<protein>
    <submittedName>
        <fullName evidence="1">Uncharacterized protein</fullName>
    </submittedName>
</protein>
<reference evidence="1" key="1">
    <citation type="submission" date="2021-02" db="EMBL/GenBank/DDBJ databases">
        <authorList>
            <person name="Nowell W R."/>
        </authorList>
    </citation>
    <scope>NUCLEOTIDE SEQUENCE</scope>
    <source>
        <strain evidence="1">Ploen Becks lab</strain>
    </source>
</reference>
<name>A0A814EMI6_9BILA</name>
<dbReference type="EMBL" id="CAJNOC010003151">
    <property type="protein sequence ID" value="CAF0970001.1"/>
    <property type="molecule type" value="Genomic_DNA"/>
</dbReference>
<dbReference type="Gene3D" id="3.40.50.300">
    <property type="entry name" value="P-loop containing nucleotide triphosphate hydrolases"/>
    <property type="match status" value="1"/>
</dbReference>
<dbReference type="InterPro" id="IPR011990">
    <property type="entry name" value="TPR-like_helical_dom_sf"/>
</dbReference>
<evidence type="ECO:0000313" key="1">
    <source>
        <dbReference type="EMBL" id="CAF0970001.1"/>
    </source>
</evidence>
<dbReference type="AlphaFoldDB" id="A0A814EMI6"/>
<dbReference type="Proteomes" id="UP000663879">
    <property type="component" value="Unassembled WGS sequence"/>
</dbReference>
<dbReference type="SUPFAM" id="SSF48452">
    <property type="entry name" value="TPR-like"/>
    <property type="match status" value="1"/>
</dbReference>
<dbReference type="SUPFAM" id="SSF53474">
    <property type="entry name" value="alpha/beta-Hydrolases"/>
    <property type="match status" value="1"/>
</dbReference>
<dbReference type="Gene3D" id="1.25.40.10">
    <property type="entry name" value="Tetratricopeptide repeat domain"/>
    <property type="match status" value="2"/>
</dbReference>
<dbReference type="InterPro" id="IPR029058">
    <property type="entry name" value="AB_hydrolase_fold"/>
</dbReference>
<comment type="caution">
    <text evidence="1">The sequence shown here is derived from an EMBL/GenBank/DDBJ whole genome shotgun (WGS) entry which is preliminary data.</text>
</comment>
<dbReference type="InterPro" id="IPR019734">
    <property type="entry name" value="TPR_rpt"/>
</dbReference>
<organism evidence="1 2">
    <name type="scientific">Brachionus calyciflorus</name>
    <dbReference type="NCBI Taxonomy" id="104777"/>
    <lineage>
        <taxon>Eukaryota</taxon>
        <taxon>Metazoa</taxon>
        <taxon>Spiralia</taxon>
        <taxon>Gnathifera</taxon>
        <taxon>Rotifera</taxon>
        <taxon>Eurotatoria</taxon>
        <taxon>Monogononta</taxon>
        <taxon>Pseudotrocha</taxon>
        <taxon>Ploima</taxon>
        <taxon>Brachionidae</taxon>
        <taxon>Brachionus</taxon>
    </lineage>
</organism>
<dbReference type="PANTHER" id="PTHR19959:SF119">
    <property type="entry name" value="FUNGAL LIPASE-LIKE DOMAIN-CONTAINING PROTEIN"/>
    <property type="match status" value="1"/>
</dbReference>
<proteinExistence type="predicted"/>
<gene>
    <name evidence="1" type="ORF">OXX778_LOCUS14869</name>
</gene>
<sequence length="1233" mass="144961">SEENSALRTNIEAVFLGNFIKPVSNALNLAEQIYNKWVLKEKYNLSFTGHSLGGWFASMQCFHLQYDKKIDNVQAVVFDSPGIKMNIDDFSTNLELLNSNFKKKNLNIITYLSELNLVNTCNSHCGKKCYVLTLNEKDSAKVSNAENSNLYGSFVACFLFTLEVHKLDKILEYFDSQTGKFKDPDSVNEVIDWPCLKKNIDNKALLKATTYWRESMAMKQNTLDFINNLINLFIYIIPKIRSSFDKMKTVFIVNDEKLKNFYEGHMKTKPLDHSNDILSGNQIDDILFDAYYSPFEPYDFMSRFLKLLVDTYTISERSNERKITLKYNRRLQFKGKDFNSIDDLKEVVFNMIVLEDVRYKLKKTGKGLLDQFICVDPNSKLRNFIIKRPTVIDQLYEESAKNDVLIIHGIPSIGKTEIIRYYASTQNLSYFILEAKTIQAFNSSLKNISNLLEVECNEENISDWYDKIFNKLRRYKALFIIENLSDKEPLVIEFLVYILRNNWSSNFKIFVINRTNKIKECLNLNQGEIVNDLKIQGLSFYEIKETFADNNLLKIGYTNEKIKEIITELGDGTFISAFNASKMLNFTLNDPNITSDEVLLYIKNHAINFIDQELYENIYNSLDQNYRMEYLKLISILDKKFISIGFLADLLRKYERKTVMNQLDLLADMGLIEIVNDGSGIRVDSLFRSDLRIFIKHKDHEIFKDETNILNENKNFIYELITNLIYGYKSECLFHIFSNWIYKNDYIEKNANLIEHLETIYNSKIDIPDQLNKFYFFECLSFSKIASNDFKMALDFYKKGIEILENIFNEQNFILANALYNLAILFDYNGYYEMSLLYHETCLKMRRELHENNDHSDIVISLVGTGCINQKLGFLSKAYEFKKQAFEMANRVEKQPSYLTAYTQLELGFVNFEMGKSQDFEELDNDSIRDRIHLFSDKLDLDITYLWACNAFSTIFNFHQAMESFWKGIYTKSKILRSLFLEKASYISFLNCEYFEALSYCDESIKCKNEVYPHQHPELAFSLAYKTQLLIKNRENHDKIRIFLIQATEIEKMFFDEKSLNRVKIKVYHAIADFYEYTKEFDKSISFRIKICSFYSLPGLDKNNKLELTKALNDLGLTLFNLGYLRYSEKYLRKAAEYIEKIEGSFKKGNLHSEIFYNYHKVVHVMEEKKKDSFYLKKMLDFQIFKDNNQKDISNSSEIFEINNLDYNLKRVDEYIRLNDSIASESFSNNKML</sequence>
<dbReference type="SUPFAM" id="SSF52540">
    <property type="entry name" value="P-loop containing nucleoside triphosphate hydrolases"/>
    <property type="match status" value="1"/>
</dbReference>
<dbReference type="SMART" id="SM00028">
    <property type="entry name" value="TPR"/>
    <property type="match status" value="3"/>
</dbReference>
<dbReference type="InterPro" id="IPR027417">
    <property type="entry name" value="P-loop_NTPase"/>
</dbReference>
<dbReference type="CDD" id="cd00741">
    <property type="entry name" value="Lipase"/>
    <property type="match status" value="1"/>
</dbReference>
<dbReference type="PANTHER" id="PTHR19959">
    <property type="entry name" value="KINESIN LIGHT CHAIN"/>
    <property type="match status" value="1"/>
</dbReference>
<dbReference type="Gene3D" id="3.40.50.1820">
    <property type="entry name" value="alpha/beta hydrolase"/>
    <property type="match status" value="1"/>
</dbReference>
<feature type="non-terminal residue" evidence="1">
    <location>
        <position position="1"/>
    </location>
</feature>